<evidence type="ECO:0000256" key="5">
    <source>
        <dbReference type="PROSITE-ProRule" id="PRU00169"/>
    </source>
</evidence>
<proteinExistence type="predicted"/>
<dbReference type="InterPro" id="IPR011006">
    <property type="entry name" value="CheY-like_superfamily"/>
</dbReference>
<accession>A0A6V8MDP4</accession>
<dbReference type="PANTHER" id="PTHR43214:SF41">
    <property type="entry name" value="NITRATE_NITRITE RESPONSE REGULATOR PROTEIN NARP"/>
    <property type="match status" value="1"/>
</dbReference>
<evidence type="ECO:0000256" key="2">
    <source>
        <dbReference type="ARBA" id="ARBA00023015"/>
    </source>
</evidence>
<dbReference type="Pfam" id="PF00072">
    <property type="entry name" value="Response_reg"/>
    <property type="match status" value="1"/>
</dbReference>
<dbReference type="PROSITE" id="PS50043">
    <property type="entry name" value="HTH_LUXR_2"/>
    <property type="match status" value="1"/>
</dbReference>
<comment type="caution">
    <text evidence="8">The sequence shown here is derived from an EMBL/GenBank/DDBJ whole genome shotgun (WGS) entry which is preliminary data.</text>
</comment>
<keyword evidence="4" id="KW-0804">Transcription</keyword>
<dbReference type="PANTHER" id="PTHR43214">
    <property type="entry name" value="TWO-COMPONENT RESPONSE REGULATOR"/>
    <property type="match status" value="1"/>
</dbReference>
<dbReference type="PROSITE" id="PS50110">
    <property type="entry name" value="RESPONSE_REGULATORY"/>
    <property type="match status" value="1"/>
</dbReference>
<evidence type="ECO:0000313" key="9">
    <source>
        <dbReference type="Proteomes" id="UP000556026"/>
    </source>
</evidence>
<dbReference type="GO" id="GO:0006355">
    <property type="term" value="P:regulation of DNA-templated transcription"/>
    <property type="evidence" value="ECO:0007669"/>
    <property type="project" value="InterPro"/>
</dbReference>
<keyword evidence="1 5" id="KW-0597">Phosphoprotein</keyword>
<protein>
    <submittedName>
        <fullName evidence="8">DNA-binding response regulator</fullName>
    </submittedName>
</protein>
<feature type="modified residue" description="4-aspartylphosphate" evidence="5">
    <location>
        <position position="55"/>
    </location>
</feature>
<dbReference type="InterPro" id="IPR016032">
    <property type="entry name" value="Sig_transdc_resp-reg_C-effctor"/>
</dbReference>
<dbReference type="EMBL" id="BLXX01000001">
    <property type="protein sequence ID" value="GFO58087.1"/>
    <property type="molecule type" value="Genomic_DNA"/>
</dbReference>
<organism evidence="8 9">
    <name type="scientific">Geomonas silvestris</name>
    <dbReference type="NCBI Taxonomy" id="2740184"/>
    <lineage>
        <taxon>Bacteria</taxon>
        <taxon>Pseudomonadati</taxon>
        <taxon>Thermodesulfobacteriota</taxon>
        <taxon>Desulfuromonadia</taxon>
        <taxon>Geobacterales</taxon>
        <taxon>Geobacteraceae</taxon>
        <taxon>Geomonas</taxon>
    </lineage>
</organism>
<evidence type="ECO:0000256" key="4">
    <source>
        <dbReference type="ARBA" id="ARBA00023163"/>
    </source>
</evidence>
<feature type="domain" description="HTH luxR-type" evidence="6">
    <location>
        <begin position="144"/>
        <end position="209"/>
    </location>
</feature>
<evidence type="ECO:0000259" key="7">
    <source>
        <dbReference type="PROSITE" id="PS50110"/>
    </source>
</evidence>
<reference evidence="9" key="1">
    <citation type="submission" date="2020-06" db="EMBL/GenBank/DDBJ databases">
        <title>Draft genomic sequence of Geomonas sp. Red330.</title>
        <authorList>
            <person name="Itoh H."/>
            <person name="Zhenxing X."/>
            <person name="Ushijima N."/>
            <person name="Masuda Y."/>
            <person name="Shiratori Y."/>
            <person name="Senoo K."/>
        </authorList>
    </citation>
    <scope>NUCLEOTIDE SEQUENCE [LARGE SCALE GENOMIC DNA]</scope>
    <source>
        <strain evidence="9">Red330</strain>
    </source>
</reference>
<feature type="domain" description="Response regulatory" evidence="7">
    <location>
        <begin position="3"/>
        <end position="120"/>
    </location>
</feature>
<dbReference type="CDD" id="cd06170">
    <property type="entry name" value="LuxR_C_like"/>
    <property type="match status" value="1"/>
</dbReference>
<keyword evidence="3 8" id="KW-0238">DNA-binding</keyword>
<gene>
    <name evidence="8" type="ORF">GMST_04120</name>
</gene>
<dbReference type="AlphaFoldDB" id="A0A6V8MDP4"/>
<dbReference type="SUPFAM" id="SSF46894">
    <property type="entry name" value="C-terminal effector domain of the bipartite response regulators"/>
    <property type="match status" value="1"/>
</dbReference>
<dbReference type="InterPro" id="IPR058245">
    <property type="entry name" value="NreC/VraR/RcsB-like_REC"/>
</dbReference>
<evidence type="ECO:0000313" key="8">
    <source>
        <dbReference type="EMBL" id="GFO58087.1"/>
    </source>
</evidence>
<dbReference type="RefSeq" id="WP_183352934.1">
    <property type="nucleotide sequence ID" value="NZ_BLXX01000001.1"/>
</dbReference>
<keyword evidence="9" id="KW-1185">Reference proteome</keyword>
<dbReference type="Proteomes" id="UP000556026">
    <property type="component" value="Unassembled WGS sequence"/>
</dbReference>
<dbReference type="InterPro" id="IPR001789">
    <property type="entry name" value="Sig_transdc_resp-reg_receiver"/>
</dbReference>
<dbReference type="InterPro" id="IPR039420">
    <property type="entry name" value="WalR-like"/>
</dbReference>
<keyword evidence="2" id="KW-0805">Transcription regulation</keyword>
<sequence>MKQILIVEDHAIVRLGIIRLLQDLLPMPVAIEEAATGAEALDRIASHPFDMVLLDLSLPGRNGLDLLKQLRRLHPKLPVLVLSMYPEEHYAVRALRGGAAGYLNKGSAAEELQAAAEKVLGGGRYITPSQADLLAEALVEEPQDAPLHRQLSDRECQFVSLLAAGRSTNEIANELSLSVKTISTVRSRVLEKLHLRSNAELIGYWVTQHPEE</sequence>
<dbReference type="Gene3D" id="3.40.50.2300">
    <property type="match status" value="1"/>
</dbReference>
<dbReference type="Pfam" id="PF00196">
    <property type="entry name" value="GerE"/>
    <property type="match status" value="1"/>
</dbReference>
<evidence type="ECO:0000256" key="3">
    <source>
        <dbReference type="ARBA" id="ARBA00023125"/>
    </source>
</evidence>
<dbReference type="GO" id="GO:0000160">
    <property type="term" value="P:phosphorelay signal transduction system"/>
    <property type="evidence" value="ECO:0007669"/>
    <property type="project" value="InterPro"/>
</dbReference>
<evidence type="ECO:0000256" key="1">
    <source>
        <dbReference type="ARBA" id="ARBA00022553"/>
    </source>
</evidence>
<dbReference type="InterPro" id="IPR000792">
    <property type="entry name" value="Tscrpt_reg_LuxR_C"/>
</dbReference>
<dbReference type="SMART" id="SM00448">
    <property type="entry name" value="REC"/>
    <property type="match status" value="1"/>
</dbReference>
<dbReference type="CDD" id="cd17535">
    <property type="entry name" value="REC_NarL-like"/>
    <property type="match status" value="1"/>
</dbReference>
<dbReference type="GO" id="GO:0003677">
    <property type="term" value="F:DNA binding"/>
    <property type="evidence" value="ECO:0007669"/>
    <property type="project" value="UniProtKB-KW"/>
</dbReference>
<dbReference type="PRINTS" id="PR00038">
    <property type="entry name" value="HTHLUXR"/>
</dbReference>
<dbReference type="SMART" id="SM00421">
    <property type="entry name" value="HTH_LUXR"/>
    <property type="match status" value="1"/>
</dbReference>
<evidence type="ECO:0000259" key="6">
    <source>
        <dbReference type="PROSITE" id="PS50043"/>
    </source>
</evidence>
<name>A0A6V8MDP4_9BACT</name>
<dbReference type="PROSITE" id="PS00622">
    <property type="entry name" value="HTH_LUXR_1"/>
    <property type="match status" value="1"/>
</dbReference>
<dbReference type="SUPFAM" id="SSF52172">
    <property type="entry name" value="CheY-like"/>
    <property type="match status" value="1"/>
</dbReference>